<dbReference type="Proteomes" id="UP000191408">
    <property type="component" value="Unassembled WGS sequence"/>
</dbReference>
<evidence type="ECO:0000313" key="2">
    <source>
        <dbReference type="EMBL" id="OQD60577.1"/>
    </source>
</evidence>
<protein>
    <submittedName>
        <fullName evidence="2">Uncharacterized protein</fullName>
    </submittedName>
</protein>
<keyword evidence="3" id="KW-1185">Reference proteome</keyword>
<comment type="caution">
    <text evidence="2">The sequence shown here is derived from an EMBL/GenBank/DDBJ whole genome shotgun (WGS) entry which is preliminary data.</text>
</comment>
<evidence type="ECO:0000256" key="1">
    <source>
        <dbReference type="SAM" id="MobiDB-lite"/>
    </source>
</evidence>
<feature type="region of interest" description="Disordered" evidence="1">
    <location>
        <begin position="1"/>
        <end position="31"/>
    </location>
</feature>
<evidence type="ECO:0000313" key="3">
    <source>
        <dbReference type="Proteomes" id="UP000191408"/>
    </source>
</evidence>
<accession>A0A1V6N7K8</accession>
<name>A0A1V6N7K8_PENPO</name>
<sequence>MTDQKLGAFALVLDSQGDNQSPTSDNFAGPP</sequence>
<organism evidence="2 3">
    <name type="scientific">Penicillium polonicum</name>
    <dbReference type="NCBI Taxonomy" id="60169"/>
    <lineage>
        <taxon>Eukaryota</taxon>
        <taxon>Fungi</taxon>
        <taxon>Dikarya</taxon>
        <taxon>Ascomycota</taxon>
        <taxon>Pezizomycotina</taxon>
        <taxon>Eurotiomycetes</taxon>
        <taxon>Eurotiomycetidae</taxon>
        <taxon>Eurotiales</taxon>
        <taxon>Aspergillaceae</taxon>
        <taxon>Penicillium</taxon>
    </lineage>
</organism>
<dbReference type="EMBL" id="MDYM01000022">
    <property type="protein sequence ID" value="OQD60577.1"/>
    <property type="molecule type" value="Genomic_DNA"/>
</dbReference>
<proteinExistence type="predicted"/>
<reference evidence="3" key="1">
    <citation type="journal article" date="2017" name="Nat. Microbiol.">
        <title>Global analysis of biosynthetic gene clusters reveals vast potential of secondary metabolite production in Penicillium species.</title>
        <authorList>
            <person name="Nielsen J.C."/>
            <person name="Grijseels S."/>
            <person name="Prigent S."/>
            <person name="Ji B."/>
            <person name="Dainat J."/>
            <person name="Nielsen K.F."/>
            <person name="Frisvad J.C."/>
            <person name="Workman M."/>
            <person name="Nielsen J."/>
        </authorList>
    </citation>
    <scope>NUCLEOTIDE SEQUENCE [LARGE SCALE GENOMIC DNA]</scope>
    <source>
        <strain evidence="3">IBT 4502</strain>
    </source>
</reference>
<dbReference type="AlphaFoldDB" id="A0A1V6N7K8"/>
<feature type="compositionally biased region" description="Polar residues" evidence="1">
    <location>
        <begin position="16"/>
        <end position="31"/>
    </location>
</feature>
<gene>
    <name evidence="2" type="ORF">PENPOL_c022G02674</name>
</gene>